<keyword evidence="1" id="KW-0812">Transmembrane</keyword>
<organism evidence="2 3">
    <name type="scientific">Nitratireductor basaltis</name>
    <dbReference type="NCBI Taxonomy" id="472175"/>
    <lineage>
        <taxon>Bacteria</taxon>
        <taxon>Pseudomonadati</taxon>
        <taxon>Pseudomonadota</taxon>
        <taxon>Alphaproteobacteria</taxon>
        <taxon>Hyphomicrobiales</taxon>
        <taxon>Phyllobacteriaceae</taxon>
        <taxon>Nitratireductor</taxon>
    </lineage>
</organism>
<feature type="transmembrane region" description="Helical" evidence="1">
    <location>
        <begin position="48"/>
        <end position="67"/>
    </location>
</feature>
<evidence type="ECO:0000313" key="2">
    <source>
        <dbReference type="EMBL" id="KFB08496.1"/>
    </source>
</evidence>
<comment type="caution">
    <text evidence="2">The sequence shown here is derived from an EMBL/GenBank/DDBJ whole genome shotgun (WGS) entry which is preliminary data.</text>
</comment>
<dbReference type="InterPro" id="IPR024399">
    <property type="entry name" value="DUF2628"/>
</dbReference>
<name>A0A084U6B0_9HYPH</name>
<accession>A0A084U6B0</accession>
<dbReference type="Pfam" id="PF10947">
    <property type="entry name" value="DUF2628"/>
    <property type="match status" value="1"/>
</dbReference>
<proteinExistence type="predicted"/>
<sequence>MASYLVLEPDAPASQRGEEAIVLRDGFSLAAFLLTIFWFLWHRMWLEALAALVVALAATALGTFTGLPILGTLFSLLVSLLIGLEARNLRVLNLRRRGWRLVSVVDAANASEAELRYVAQKSESEHAPPAVFRPAGTVAGYRAPEAGSAAFGLLDYPRKG</sequence>
<evidence type="ECO:0000313" key="3">
    <source>
        <dbReference type="Proteomes" id="UP000053675"/>
    </source>
</evidence>
<dbReference type="OrthoDB" id="7285394at2"/>
<dbReference type="AlphaFoldDB" id="A0A084U6B0"/>
<gene>
    <name evidence="2" type="ORF">EL18_02747</name>
</gene>
<keyword evidence="1" id="KW-0472">Membrane</keyword>
<evidence type="ECO:0000256" key="1">
    <source>
        <dbReference type="SAM" id="Phobius"/>
    </source>
</evidence>
<dbReference type="PATRIC" id="fig|472175.3.peg.2740"/>
<keyword evidence="1" id="KW-1133">Transmembrane helix</keyword>
<dbReference type="RefSeq" id="WP_036485312.1">
    <property type="nucleotide sequence ID" value="NZ_JMQM01000002.1"/>
</dbReference>
<keyword evidence="3" id="KW-1185">Reference proteome</keyword>
<dbReference type="STRING" id="472175.EL18_02747"/>
<dbReference type="eggNOG" id="ENOG50331PK">
    <property type="taxonomic scope" value="Bacteria"/>
</dbReference>
<evidence type="ECO:0008006" key="4">
    <source>
        <dbReference type="Google" id="ProtNLM"/>
    </source>
</evidence>
<protein>
    <recommendedName>
        <fullName evidence="4">DUF2628 domain-containing protein</fullName>
    </recommendedName>
</protein>
<reference evidence="2 3" key="1">
    <citation type="submission" date="2014-05" db="EMBL/GenBank/DDBJ databases">
        <title>Draft Genome Sequence of Nitratireductor basaltis Strain UMTGB225, A Marine Bacterium Isolated from Green Barrel Tunicate.</title>
        <authorList>
            <person name="Gan H.Y."/>
        </authorList>
    </citation>
    <scope>NUCLEOTIDE SEQUENCE [LARGE SCALE GENOMIC DNA]</scope>
    <source>
        <strain evidence="2 3">UMTGB225</strain>
    </source>
</reference>
<dbReference type="EMBL" id="JMQM01000002">
    <property type="protein sequence ID" value="KFB08496.1"/>
    <property type="molecule type" value="Genomic_DNA"/>
</dbReference>
<dbReference type="Proteomes" id="UP000053675">
    <property type="component" value="Unassembled WGS sequence"/>
</dbReference>
<feature type="transmembrane region" description="Helical" evidence="1">
    <location>
        <begin position="20"/>
        <end position="41"/>
    </location>
</feature>